<feature type="region of interest" description="Disordered" evidence="1">
    <location>
        <begin position="278"/>
        <end position="333"/>
    </location>
</feature>
<keyword evidence="4" id="KW-1185">Reference proteome</keyword>
<dbReference type="GO" id="GO:0030572">
    <property type="term" value="F:phosphatidyltransferase activity"/>
    <property type="evidence" value="ECO:0007669"/>
    <property type="project" value="UniProtKB-ARBA"/>
</dbReference>
<reference evidence="3 4" key="1">
    <citation type="journal article" date="2020" name="G3 (Bethesda)">
        <title>CeMbio - The Caenorhabditis elegans Microbiome Resource.</title>
        <authorList>
            <person name="Dirksen P."/>
            <person name="Assie A."/>
            <person name="Zimmermann J."/>
            <person name="Zhang F."/>
            <person name="Tietje A.M."/>
            <person name="Marsh S.A."/>
            <person name="Felix M.A."/>
            <person name="Shapira M."/>
            <person name="Kaleta C."/>
            <person name="Schulenburg H."/>
            <person name="Samuel B."/>
        </authorList>
    </citation>
    <scope>NUCLEOTIDE SEQUENCE [LARGE SCALE GENOMIC DNA]</scope>
    <source>
        <strain evidence="3 4">BIGb0172</strain>
    </source>
</reference>
<dbReference type="SMART" id="SM00155">
    <property type="entry name" value="PLDc"/>
    <property type="match status" value="2"/>
</dbReference>
<dbReference type="PROSITE" id="PS50035">
    <property type="entry name" value="PLD"/>
    <property type="match status" value="2"/>
</dbReference>
<dbReference type="RefSeq" id="WP_182327194.1">
    <property type="nucleotide sequence ID" value="NZ_CP058554.1"/>
</dbReference>
<evidence type="ECO:0000256" key="1">
    <source>
        <dbReference type="SAM" id="MobiDB-lite"/>
    </source>
</evidence>
<feature type="domain" description="PLD phosphodiesterase" evidence="2">
    <location>
        <begin position="193"/>
        <end position="220"/>
    </location>
</feature>
<dbReference type="EMBL" id="CP058554">
    <property type="protein sequence ID" value="QMV72786.1"/>
    <property type="molecule type" value="Genomic_DNA"/>
</dbReference>
<evidence type="ECO:0000313" key="3">
    <source>
        <dbReference type="EMBL" id="QMV72786.1"/>
    </source>
</evidence>
<accession>A0A7G5EFL1</accession>
<dbReference type="Proteomes" id="UP000515240">
    <property type="component" value="Chromosome"/>
</dbReference>
<evidence type="ECO:0000259" key="2">
    <source>
        <dbReference type="PROSITE" id="PS50035"/>
    </source>
</evidence>
<dbReference type="Gene3D" id="3.30.870.10">
    <property type="entry name" value="Endonuclease Chain A"/>
    <property type="match status" value="2"/>
</dbReference>
<sequence length="613" mass="66672">MPTAPLKPASSPFAAPAASPLKRLRHQLALVVATCVLAGCASKLPAQVDRPVSSAQPPAASSPLVQISQQRQKAENKAGSGVSGFEILAGAQAAYGARLALVQGAKHTLDVQYYAIHADASTARLLEGVVNAARRGVRVRVLLDDFHGTGRNAQVMRLAFEPNIEMRMFNPLPGDRDSTISRMWNAATDFQRAQQRMHNKLFLADNVMGIMGGRNLGDAYFDNDESSNFLDTDVLIMGPSVQDLSSSFDSYWNNERAYPVQSLISKQALEDMQKSFRERALRSNDEDTSETSAAPAAQTAQAASGGARPSPPDGEPRPDGDITPEQRERAWDMKPVDLRSVPLVWAHSVVLADSPSKIPAVDSDGQTIPMSAAPGMLENKRLSQLRALAETRNPGHIPSADSVVDGLVQLLSYAKKDLLIVSPYFVPGESMRQAFKEAVQRGVRVRVLTNSLSSNDAPIAHIGYARYREELLRDGVELYELVSDESDLRAAFGLGSGQNSFREGRRVMLHSKVLVLDGQLLVVGSMNLDQRSKLQNTEIAVLVRSRKLSGQAGGMIEKGLESAAWRVVLKDGDLLWQAPQNTRLKDQTTEPDASLPLRLMLKIISPFTPDSLL</sequence>
<dbReference type="PANTHER" id="PTHR21248">
    <property type="entry name" value="CARDIOLIPIN SYNTHASE"/>
    <property type="match status" value="1"/>
</dbReference>
<feature type="compositionally biased region" description="Basic and acidic residues" evidence="1">
    <location>
        <begin position="314"/>
        <end position="333"/>
    </location>
</feature>
<protein>
    <submittedName>
        <fullName evidence="3">Phospholipase D family protein</fullName>
    </submittedName>
</protein>
<dbReference type="InterPro" id="IPR001736">
    <property type="entry name" value="PLipase_D/transphosphatidylase"/>
</dbReference>
<proteinExistence type="predicted"/>
<dbReference type="SUPFAM" id="SSF56024">
    <property type="entry name" value="Phospholipase D/nuclease"/>
    <property type="match status" value="2"/>
</dbReference>
<organism evidence="3 4">
    <name type="scientific">Comamonas piscis</name>
    <dbReference type="NCBI Taxonomy" id="1562974"/>
    <lineage>
        <taxon>Bacteria</taxon>
        <taxon>Pseudomonadati</taxon>
        <taxon>Pseudomonadota</taxon>
        <taxon>Betaproteobacteria</taxon>
        <taxon>Burkholderiales</taxon>
        <taxon>Comamonadaceae</taxon>
        <taxon>Comamonas</taxon>
    </lineage>
</organism>
<gene>
    <name evidence="3" type="ORF">HS961_07980</name>
</gene>
<name>A0A7G5EFL1_9BURK</name>
<dbReference type="Pfam" id="PF13091">
    <property type="entry name" value="PLDc_2"/>
    <property type="match status" value="2"/>
</dbReference>
<dbReference type="GO" id="GO:0032049">
    <property type="term" value="P:cardiolipin biosynthetic process"/>
    <property type="evidence" value="ECO:0007669"/>
    <property type="project" value="UniProtKB-ARBA"/>
</dbReference>
<dbReference type="CDD" id="cd09111">
    <property type="entry name" value="PLDc_ymdC_like_1"/>
    <property type="match status" value="1"/>
</dbReference>
<feature type="compositionally biased region" description="Low complexity" evidence="1">
    <location>
        <begin position="51"/>
        <end position="63"/>
    </location>
</feature>
<dbReference type="AlphaFoldDB" id="A0A7G5EFL1"/>
<dbReference type="CDD" id="cd09113">
    <property type="entry name" value="PLDc_ymdC_like_2"/>
    <property type="match status" value="1"/>
</dbReference>
<dbReference type="PANTHER" id="PTHR21248:SF12">
    <property type="entry name" value="CARDIOLIPIN SYNTHASE C"/>
    <property type="match status" value="1"/>
</dbReference>
<feature type="region of interest" description="Disordered" evidence="1">
    <location>
        <begin position="50"/>
        <end position="75"/>
    </location>
</feature>
<feature type="compositionally biased region" description="Low complexity" evidence="1">
    <location>
        <begin position="291"/>
        <end position="307"/>
    </location>
</feature>
<dbReference type="KEGG" id="cpis:HS961_07980"/>
<dbReference type="InterPro" id="IPR025202">
    <property type="entry name" value="PLD-like_dom"/>
</dbReference>
<evidence type="ECO:0000313" key="4">
    <source>
        <dbReference type="Proteomes" id="UP000515240"/>
    </source>
</evidence>
<feature type="domain" description="PLD phosphodiesterase" evidence="2">
    <location>
        <begin position="505"/>
        <end position="532"/>
    </location>
</feature>